<dbReference type="GO" id="GO:0005315">
    <property type="term" value="F:phosphate transmembrane transporter activity"/>
    <property type="evidence" value="ECO:0007669"/>
    <property type="project" value="InterPro"/>
</dbReference>
<sequence>MTQPAVPDSAADYLSSDASAARLFRLGVGALFLLLIWAFMHFGGLTVPGSPLLLVAALFGGYMAMNIGANDVANNVGPSVGSGALTMTGAVIIAAIFEAAGALIAGGEVISTIKGGIINPEMVGDPRNFIWLMTGAVLAGAMWLNLATVIGAPVSTTHSIVGGVLGAGLAAGGLAIANWGVMGSIVASWVISPVLGGVISAAFLYLVKLTVLYKQDRVMAARRVVPWLIAIMAWAFTTYLVIKALPEIWDASFLEAAGVGLVIATIAFLVVRASIVGQAATMANSPEGVNGLFTIPLIFAAALLSFAHGANDVANAIGPVAAINEAITSGDIAGQAPIPLWVMLVGALGLAVGLALFGPRVIRVVGTEITELDKTRAYCIALAAAITVIIASQLGLPVSSTHIALGAVFGVGFLREFLKTNYASRLHGILEHHRGDDREQLQAFLDDFRRASVEEMEAMIRQAKAKQTEVRLKKKERKRLKKIYQEEMVKRHLMLKIVAAWVITVPASGLLAAMFYFTLRGIFV</sequence>
<feature type="transmembrane region" description="Helical" evidence="6">
    <location>
        <begin position="187"/>
        <end position="212"/>
    </location>
</feature>
<comment type="caution">
    <text evidence="7">The sequence shown here is derived from an EMBL/GenBank/DDBJ whole genome shotgun (WGS) entry which is preliminary data.</text>
</comment>
<comment type="subcellular location">
    <subcellularLocation>
        <location evidence="1 6">Membrane</location>
        <topology evidence="1 6">Multi-pass membrane protein</topology>
    </subcellularLocation>
</comment>
<protein>
    <recommendedName>
        <fullName evidence="6">Phosphate transporter</fullName>
    </recommendedName>
</protein>
<feature type="transmembrane region" description="Helical" evidence="6">
    <location>
        <begin position="498"/>
        <end position="519"/>
    </location>
</feature>
<dbReference type="Proteomes" id="UP000218896">
    <property type="component" value="Unassembled WGS sequence"/>
</dbReference>
<feature type="transmembrane region" description="Helical" evidence="6">
    <location>
        <begin position="129"/>
        <end position="148"/>
    </location>
</feature>
<feature type="transmembrane region" description="Helical" evidence="6">
    <location>
        <begin position="338"/>
        <end position="357"/>
    </location>
</feature>
<dbReference type="OrthoDB" id="9779554at2"/>
<feature type="transmembrane region" description="Helical" evidence="6">
    <location>
        <begin position="224"/>
        <end position="242"/>
    </location>
</feature>
<evidence type="ECO:0000313" key="7">
    <source>
        <dbReference type="EMBL" id="PAU81798.1"/>
    </source>
</evidence>
<dbReference type="EMBL" id="NSKD01000001">
    <property type="protein sequence ID" value="PAU81798.1"/>
    <property type="molecule type" value="Genomic_DNA"/>
</dbReference>
<feature type="transmembrane region" description="Helical" evidence="6">
    <location>
        <begin position="52"/>
        <end position="72"/>
    </location>
</feature>
<dbReference type="Pfam" id="PF01384">
    <property type="entry name" value="PHO4"/>
    <property type="match status" value="1"/>
</dbReference>
<dbReference type="PANTHER" id="PTHR11101">
    <property type="entry name" value="PHOSPHATE TRANSPORTER"/>
    <property type="match status" value="1"/>
</dbReference>
<gene>
    <name evidence="7" type="ORF">CK501_01195</name>
</gene>
<evidence type="ECO:0000256" key="6">
    <source>
        <dbReference type="RuleBase" id="RU363058"/>
    </source>
</evidence>
<reference evidence="7 8" key="1">
    <citation type="submission" date="2017-08" db="EMBL/GenBank/DDBJ databases">
        <title>Halovibrio sewagensis sp. nov., isolated from wastewater of high salinity.</title>
        <authorList>
            <person name="Dong X."/>
            <person name="Zhang G."/>
        </authorList>
    </citation>
    <scope>NUCLEOTIDE SEQUENCE [LARGE SCALE GENOMIC DNA]</scope>
    <source>
        <strain evidence="7 8">YL5-2</strain>
    </source>
</reference>
<evidence type="ECO:0000256" key="5">
    <source>
        <dbReference type="ARBA" id="ARBA00023136"/>
    </source>
</evidence>
<dbReference type="InterPro" id="IPR001204">
    <property type="entry name" value="Phos_transporter"/>
</dbReference>
<dbReference type="GO" id="GO:0035435">
    <property type="term" value="P:phosphate ion transmembrane transport"/>
    <property type="evidence" value="ECO:0007669"/>
    <property type="project" value="TreeGrafter"/>
</dbReference>
<feature type="transmembrane region" description="Helical" evidence="6">
    <location>
        <begin position="248"/>
        <end position="271"/>
    </location>
</feature>
<feature type="transmembrane region" description="Helical" evidence="6">
    <location>
        <begin position="402"/>
        <end position="418"/>
    </location>
</feature>
<keyword evidence="3 6" id="KW-0812">Transmembrane</keyword>
<evidence type="ECO:0000256" key="4">
    <source>
        <dbReference type="ARBA" id="ARBA00022989"/>
    </source>
</evidence>
<evidence type="ECO:0000256" key="2">
    <source>
        <dbReference type="ARBA" id="ARBA00022448"/>
    </source>
</evidence>
<accession>A0A2A2FA20</accession>
<evidence type="ECO:0000256" key="1">
    <source>
        <dbReference type="ARBA" id="ARBA00004141"/>
    </source>
</evidence>
<keyword evidence="4 6" id="KW-1133">Transmembrane helix</keyword>
<keyword evidence="8" id="KW-1185">Reference proteome</keyword>
<feature type="transmembrane region" description="Helical" evidence="6">
    <location>
        <begin position="84"/>
        <end position="105"/>
    </location>
</feature>
<evidence type="ECO:0000313" key="8">
    <source>
        <dbReference type="Proteomes" id="UP000218896"/>
    </source>
</evidence>
<feature type="transmembrane region" description="Helical" evidence="6">
    <location>
        <begin position="160"/>
        <end position="181"/>
    </location>
</feature>
<dbReference type="PANTHER" id="PTHR11101:SF80">
    <property type="entry name" value="PHOSPHATE TRANSPORTER"/>
    <property type="match status" value="1"/>
</dbReference>
<dbReference type="RefSeq" id="WP_095615899.1">
    <property type="nucleotide sequence ID" value="NZ_NSKD01000001.1"/>
</dbReference>
<keyword evidence="6" id="KW-0592">Phosphate transport</keyword>
<name>A0A2A2FA20_9GAMM</name>
<keyword evidence="2 6" id="KW-0813">Transport</keyword>
<proteinExistence type="inferred from homology"/>
<feature type="transmembrane region" description="Helical" evidence="6">
    <location>
        <begin position="23"/>
        <end position="40"/>
    </location>
</feature>
<organism evidence="7 8">
    <name type="scientific">Halovibrio salipaludis</name>
    <dbReference type="NCBI Taxonomy" id="2032626"/>
    <lineage>
        <taxon>Bacteria</taxon>
        <taxon>Pseudomonadati</taxon>
        <taxon>Pseudomonadota</taxon>
        <taxon>Gammaproteobacteria</taxon>
        <taxon>Oceanospirillales</taxon>
        <taxon>Halomonadaceae</taxon>
        <taxon>Halovibrio</taxon>
    </lineage>
</organism>
<dbReference type="AlphaFoldDB" id="A0A2A2FA20"/>
<keyword evidence="5 6" id="KW-0472">Membrane</keyword>
<evidence type="ECO:0000256" key="3">
    <source>
        <dbReference type="ARBA" id="ARBA00022692"/>
    </source>
</evidence>
<feature type="transmembrane region" description="Helical" evidence="6">
    <location>
        <begin position="377"/>
        <end position="396"/>
    </location>
</feature>
<comment type="similarity">
    <text evidence="6">Belongs to the inorganic phosphate transporter (PiT) (TC 2.A.20) family.</text>
</comment>
<dbReference type="GO" id="GO:0016020">
    <property type="term" value="C:membrane"/>
    <property type="evidence" value="ECO:0007669"/>
    <property type="project" value="UniProtKB-SubCell"/>
</dbReference>
<feature type="transmembrane region" description="Helical" evidence="6">
    <location>
        <begin position="292"/>
        <end position="310"/>
    </location>
</feature>